<dbReference type="OrthoDB" id="2915840at2759"/>
<dbReference type="RefSeq" id="XP_018063734.1">
    <property type="nucleotide sequence ID" value="XM_018206483.1"/>
</dbReference>
<evidence type="ECO:0000313" key="5">
    <source>
        <dbReference type="Proteomes" id="UP000070700"/>
    </source>
</evidence>
<proteinExistence type="predicted"/>
<dbReference type="InterPro" id="IPR036188">
    <property type="entry name" value="FAD/NAD-bd_sf"/>
</dbReference>
<evidence type="ECO:0000256" key="2">
    <source>
        <dbReference type="ARBA" id="ARBA00022827"/>
    </source>
</evidence>
<accession>A0A132BBJ8</accession>
<dbReference type="GO" id="GO:0016491">
    <property type="term" value="F:oxidoreductase activity"/>
    <property type="evidence" value="ECO:0007669"/>
    <property type="project" value="UniProtKB-KW"/>
</dbReference>
<dbReference type="SUPFAM" id="SSF51905">
    <property type="entry name" value="FAD/NAD(P)-binding domain"/>
    <property type="match status" value="2"/>
</dbReference>
<keyword evidence="5" id="KW-1185">Reference proteome</keyword>
<gene>
    <name evidence="4" type="ORF">LY89DRAFT_286009</name>
</gene>
<dbReference type="PRINTS" id="PR00411">
    <property type="entry name" value="PNDRDTASEI"/>
</dbReference>
<dbReference type="InterPro" id="IPR050346">
    <property type="entry name" value="FMO-like"/>
</dbReference>
<evidence type="ECO:0000256" key="3">
    <source>
        <dbReference type="ARBA" id="ARBA00023002"/>
    </source>
</evidence>
<evidence type="ECO:0000256" key="1">
    <source>
        <dbReference type="ARBA" id="ARBA00022630"/>
    </source>
</evidence>
<dbReference type="EMBL" id="KQ947432">
    <property type="protein sequence ID" value="KUJ09379.1"/>
    <property type="molecule type" value="Genomic_DNA"/>
</dbReference>
<dbReference type="InParanoid" id="A0A132BBJ8"/>
<evidence type="ECO:0000313" key="4">
    <source>
        <dbReference type="EMBL" id="KUJ09379.1"/>
    </source>
</evidence>
<name>A0A132BBJ8_MOLSC</name>
<dbReference type="PANTHER" id="PTHR23023">
    <property type="entry name" value="DIMETHYLANILINE MONOOXYGENASE"/>
    <property type="match status" value="1"/>
</dbReference>
<dbReference type="Proteomes" id="UP000070700">
    <property type="component" value="Unassembled WGS sequence"/>
</dbReference>
<keyword evidence="2" id="KW-0274">FAD</keyword>
<organism evidence="4 5">
    <name type="scientific">Mollisia scopiformis</name>
    <name type="common">Conifer needle endophyte fungus</name>
    <name type="synonym">Phialocephala scopiformis</name>
    <dbReference type="NCBI Taxonomy" id="149040"/>
    <lineage>
        <taxon>Eukaryota</taxon>
        <taxon>Fungi</taxon>
        <taxon>Dikarya</taxon>
        <taxon>Ascomycota</taxon>
        <taxon>Pezizomycotina</taxon>
        <taxon>Leotiomycetes</taxon>
        <taxon>Helotiales</taxon>
        <taxon>Mollisiaceae</taxon>
        <taxon>Mollisia</taxon>
    </lineage>
</organism>
<sequence length="563" mass="63393">MPEIKQDYDLVVIGAGPHGLIAAHTWLELYPTSRVAILESEEEVGGTWAKGRIYPGMMTQSPMGKIEFSCYPMPPPKNTHFNLMPGSHVSAYLEAFSQHKSWAGKTLRDRVKFNFNVDSVSWAETDGARLYTIRSKTRDIVTCRKLMVATGLTNIPYLPTFKIEKGKEFIRPIIHSKYLAKNADLLLSPAIQKVVVLGGAKSAFDTVQILIHGGKEVTWLIRDDGAGPAFMGDPKPPPIFGLKNTSELVSTRFVSKLSPSIFEPVDGWARFWHQSKIGIAISAFFWRMLTLKFLVAAGYDKDERLLPLKPERPVYYAQTTGITNSADTWETVAKARVLKKGIERLSEKEIVLVGGERVACDALIACTGWDAKVGFLSTEQSTELGLPVDLKEESVSDRKHWEALIAEADKEVLIRFPRLEEQPAFPSASWRTSPSKLYRCMVPTSLGFNDGGIVFLGHFIARDTMTLAEIQALWAVAYMNGRLPRKTGKEMEKEVALVIAWRRRRYLGDGHAFLFDGHEYYSQLLRDLGIMDVRKSGAWKEIFFPYDVYDYRGLIEEYKAKHG</sequence>
<dbReference type="Pfam" id="PF13738">
    <property type="entry name" value="Pyr_redox_3"/>
    <property type="match status" value="1"/>
</dbReference>
<dbReference type="GeneID" id="28816209"/>
<dbReference type="AlphaFoldDB" id="A0A132BBJ8"/>
<protein>
    <submittedName>
        <fullName evidence="4">FAD/NAD(P)-binding domain-containing protein</fullName>
    </submittedName>
</protein>
<keyword evidence="3" id="KW-0560">Oxidoreductase</keyword>
<keyword evidence="1" id="KW-0285">Flavoprotein</keyword>
<dbReference type="Gene3D" id="3.50.50.60">
    <property type="entry name" value="FAD/NAD(P)-binding domain"/>
    <property type="match status" value="1"/>
</dbReference>
<dbReference type="KEGG" id="psco:LY89DRAFT_286009"/>
<reference evidence="4 5" key="1">
    <citation type="submission" date="2015-10" db="EMBL/GenBank/DDBJ databases">
        <title>Full genome of DAOMC 229536 Phialocephala scopiformis, a fungal endophyte of spruce producing the potent anti-insectan compound rugulosin.</title>
        <authorList>
            <consortium name="DOE Joint Genome Institute"/>
            <person name="Walker A.K."/>
            <person name="Frasz S.L."/>
            <person name="Seifert K.A."/>
            <person name="Miller J.D."/>
            <person name="Mondo S.J."/>
            <person name="Labutti K."/>
            <person name="Lipzen A."/>
            <person name="Dockter R."/>
            <person name="Kennedy M."/>
            <person name="Grigoriev I.V."/>
            <person name="Spatafora J.W."/>
        </authorList>
    </citation>
    <scope>NUCLEOTIDE SEQUENCE [LARGE SCALE GENOMIC DNA]</scope>
    <source>
        <strain evidence="4 5">CBS 120377</strain>
    </source>
</reference>